<dbReference type="InterPro" id="IPR002589">
    <property type="entry name" value="Macro_dom"/>
</dbReference>
<gene>
    <name evidence="13" type="primary">LOC118406354</name>
</gene>
<dbReference type="SUPFAM" id="SSF57850">
    <property type="entry name" value="RING/U-box"/>
    <property type="match status" value="1"/>
</dbReference>
<dbReference type="PROSITE" id="PS51154">
    <property type="entry name" value="MACRO"/>
    <property type="match status" value="1"/>
</dbReference>
<name>A0A9J7KJT7_BRAFL</name>
<proteinExistence type="inferred from homology"/>
<dbReference type="RefSeq" id="XP_035662212.1">
    <property type="nucleotide sequence ID" value="XM_035806319.1"/>
</dbReference>
<dbReference type="Pfam" id="PF01661">
    <property type="entry name" value="Macro"/>
    <property type="match status" value="1"/>
</dbReference>
<dbReference type="Gene3D" id="3.40.220.10">
    <property type="entry name" value="Leucine Aminopeptidase, subunit E, domain 1"/>
    <property type="match status" value="1"/>
</dbReference>
<comment type="pathway">
    <text evidence="2 9">Protein modification; protein ubiquitination.</text>
</comment>
<dbReference type="GO" id="GO:0005654">
    <property type="term" value="C:nucleoplasm"/>
    <property type="evidence" value="ECO:0000318"/>
    <property type="project" value="GO_Central"/>
</dbReference>
<organism evidence="12 13">
    <name type="scientific">Branchiostoma floridae</name>
    <name type="common">Florida lancelet</name>
    <name type="synonym">Amphioxus</name>
    <dbReference type="NCBI Taxonomy" id="7739"/>
    <lineage>
        <taxon>Eukaryota</taxon>
        <taxon>Metazoa</taxon>
        <taxon>Chordata</taxon>
        <taxon>Cephalochordata</taxon>
        <taxon>Leptocardii</taxon>
        <taxon>Amphioxiformes</taxon>
        <taxon>Branchiostomatidae</taxon>
        <taxon>Branchiostoma</taxon>
    </lineage>
</organism>
<dbReference type="GO" id="GO:0008270">
    <property type="term" value="F:zinc ion binding"/>
    <property type="evidence" value="ECO:0007669"/>
    <property type="project" value="UniProtKB-KW"/>
</dbReference>
<reference evidence="12" key="1">
    <citation type="journal article" date="2020" name="Nat. Ecol. Evol.">
        <title>Deeply conserved synteny resolves early events in vertebrate evolution.</title>
        <authorList>
            <person name="Simakov O."/>
            <person name="Marletaz F."/>
            <person name="Yue J.X."/>
            <person name="O'Connell B."/>
            <person name="Jenkins J."/>
            <person name="Brandt A."/>
            <person name="Calef R."/>
            <person name="Tung C.H."/>
            <person name="Huang T.K."/>
            <person name="Schmutz J."/>
            <person name="Satoh N."/>
            <person name="Yu J.K."/>
            <person name="Putnam N.H."/>
            <person name="Green R.E."/>
            <person name="Rokhsar D.S."/>
        </authorList>
    </citation>
    <scope>NUCLEOTIDE SEQUENCE [LARGE SCALE GENOMIC DNA]</scope>
    <source>
        <strain evidence="12">S238N-H82</strain>
    </source>
</reference>
<evidence type="ECO:0000259" key="10">
    <source>
        <dbReference type="PROSITE" id="PS50089"/>
    </source>
</evidence>
<evidence type="ECO:0000313" key="12">
    <source>
        <dbReference type="Proteomes" id="UP000001554"/>
    </source>
</evidence>
<dbReference type="GeneID" id="118406354"/>
<dbReference type="Pfam" id="PF13923">
    <property type="entry name" value="zf-C3HC4_2"/>
    <property type="match status" value="1"/>
</dbReference>
<evidence type="ECO:0000256" key="8">
    <source>
        <dbReference type="PROSITE-ProRule" id="PRU00175"/>
    </source>
</evidence>
<keyword evidence="9" id="KW-0963">Cytoplasm</keyword>
<evidence type="ECO:0000256" key="1">
    <source>
        <dbReference type="ARBA" id="ARBA00000900"/>
    </source>
</evidence>
<reference evidence="13" key="2">
    <citation type="submission" date="2025-08" db="UniProtKB">
        <authorList>
            <consortium name="RefSeq"/>
        </authorList>
    </citation>
    <scope>IDENTIFICATION</scope>
    <source>
        <strain evidence="13">S238N-H82</strain>
        <tissue evidence="13">Testes</tissue>
    </source>
</reference>
<keyword evidence="5 9" id="KW-0479">Metal-binding</keyword>
<dbReference type="SMART" id="SM00184">
    <property type="entry name" value="RING"/>
    <property type="match status" value="1"/>
</dbReference>
<protein>
    <recommendedName>
        <fullName evidence="9">E3 ubiquitin-protein ligase</fullName>
        <ecNumber evidence="9">2.3.2.27</ecNumber>
    </recommendedName>
</protein>
<evidence type="ECO:0000259" key="11">
    <source>
        <dbReference type="PROSITE" id="PS51154"/>
    </source>
</evidence>
<feature type="domain" description="Macro" evidence="11">
    <location>
        <begin position="1"/>
        <end position="109"/>
    </location>
</feature>
<dbReference type="SUPFAM" id="SSF52949">
    <property type="entry name" value="Macro domain-like"/>
    <property type="match status" value="1"/>
</dbReference>
<keyword evidence="4 9" id="KW-0808">Transferase</keyword>
<dbReference type="PROSITE" id="PS50089">
    <property type="entry name" value="ZF_RING_2"/>
    <property type="match status" value="1"/>
</dbReference>
<dbReference type="InterPro" id="IPR039399">
    <property type="entry name" value="Deltex_C_sf"/>
</dbReference>
<feature type="domain" description="RING-type" evidence="10">
    <location>
        <begin position="127"/>
        <end position="165"/>
    </location>
</feature>
<comment type="similarity">
    <text evidence="3 9">Belongs to the Deltex family.</text>
</comment>
<dbReference type="GO" id="GO:0016567">
    <property type="term" value="P:protein ubiquitination"/>
    <property type="evidence" value="ECO:0000318"/>
    <property type="project" value="GO_Central"/>
</dbReference>
<evidence type="ECO:0000256" key="7">
    <source>
        <dbReference type="ARBA" id="ARBA00022833"/>
    </source>
</evidence>
<keyword evidence="7 9" id="KW-0862">Zinc</keyword>
<evidence type="ECO:0000256" key="9">
    <source>
        <dbReference type="RuleBase" id="RU367105"/>
    </source>
</evidence>
<dbReference type="GO" id="GO:0061630">
    <property type="term" value="F:ubiquitin protein ligase activity"/>
    <property type="evidence" value="ECO:0000318"/>
    <property type="project" value="GO_Central"/>
</dbReference>
<dbReference type="Pfam" id="PF18102">
    <property type="entry name" value="DTC"/>
    <property type="match status" value="1"/>
</dbReference>
<dbReference type="Gene3D" id="3.30.390.130">
    <property type="match status" value="1"/>
</dbReference>
<dbReference type="InterPro" id="IPR039398">
    <property type="entry name" value="Deltex_fam"/>
</dbReference>
<dbReference type="CDD" id="cd09633">
    <property type="entry name" value="Deltex_C"/>
    <property type="match status" value="1"/>
</dbReference>
<comment type="catalytic activity">
    <reaction evidence="1 9">
        <text>S-ubiquitinyl-[E2 ubiquitin-conjugating enzyme]-L-cysteine + [acceptor protein]-L-lysine = [E2 ubiquitin-conjugating enzyme]-L-cysteine + N(6)-ubiquitinyl-[acceptor protein]-L-lysine.</text>
        <dbReference type="EC" id="2.3.2.27"/>
    </reaction>
</comment>
<dbReference type="InterPro" id="IPR043472">
    <property type="entry name" value="Macro_dom-like"/>
</dbReference>
<dbReference type="OrthoDB" id="527344at2759"/>
<dbReference type="GO" id="GO:0007219">
    <property type="term" value="P:Notch signaling pathway"/>
    <property type="evidence" value="ECO:0000318"/>
    <property type="project" value="GO_Central"/>
</dbReference>
<evidence type="ECO:0000256" key="3">
    <source>
        <dbReference type="ARBA" id="ARBA00009413"/>
    </source>
</evidence>
<evidence type="ECO:0000256" key="4">
    <source>
        <dbReference type="ARBA" id="ARBA00022679"/>
    </source>
</evidence>
<dbReference type="PANTHER" id="PTHR12622">
    <property type="entry name" value="DELTEX-RELATED"/>
    <property type="match status" value="1"/>
</dbReference>
<dbReference type="Gene3D" id="3.30.40.10">
    <property type="entry name" value="Zinc/RING finger domain, C3HC4 (zinc finger)"/>
    <property type="match status" value="1"/>
</dbReference>
<dbReference type="EC" id="2.3.2.27" evidence="9"/>
<evidence type="ECO:0000313" key="13">
    <source>
        <dbReference type="RefSeq" id="XP_035662212.1"/>
    </source>
</evidence>
<keyword evidence="6 8" id="KW-0863">Zinc-finger</keyword>
<dbReference type="Proteomes" id="UP000001554">
    <property type="component" value="Chromosome 19"/>
</dbReference>
<dbReference type="AlphaFoldDB" id="A0A9J7KJT7"/>
<keyword evidence="12" id="KW-1185">Reference proteome</keyword>
<dbReference type="InterPro" id="IPR001841">
    <property type="entry name" value="Znf_RING"/>
</dbReference>
<sequence length="307" mass="33951">MPCKYVIHTVGPKWTDHGDKEILKAQLYKALFNVLHYAANELKARSIAIPAISTGLYGVPVDICAEQLVLATWKFVQSPPANNTLRDIRFVNIDGQINSAFVRVFSSSLPPYSSKAHRSEDISDEDCPICMGKVRQPKRLGCCNNVFCTDCIDQALRIKPVCPTCVYPIGVLTGPQPIKATIEVMTSSQDLPGYDGCGSIEIHYDVPSGIQEDCHPNPGRPYQGTKRMAFLPDNREGREVLGLLRRAFLDRIVFTIGTSVTTGKTDVVIWNDIHHKTSRQGGPSNHGYPDPGYLRRVTDELAAKGIR</sequence>
<dbReference type="InterPro" id="IPR039396">
    <property type="entry name" value="Deltex_C"/>
</dbReference>
<accession>A0A9J7KJT7</accession>
<evidence type="ECO:0000256" key="5">
    <source>
        <dbReference type="ARBA" id="ARBA00022723"/>
    </source>
</evidence>
<dbReference type="KEGG" id="bfo:118406354"/>
<dbReference type="InterPro" id="IPR013083">
    <property type="entry name" value="Znf_RING/FYVE/PHD"/>
</dbReference>
<evidence type="ECO:0000256" key="6">
    <source>
        <dbReference type="ARBA" id="ARBA00022771"/>
    </source>
</evidence>
<comment type="subcellular location">
    <subcellularLocation>
        <location evidence="9">Cytoplasm</location>
    </subcellularLocation>
</comment>
<dbReference type="OMA" id="NERGDEC"/>
<dbReference type="GO" id="GO:0005737">
    <property type="term" value="C:cytoplasm"/>
    <property type="evidence" value="ECO:0007669"/>
    <property type="project" value="UniProtKB-SubCell"/>
</dbReference>
<evidence type="ECO:0000256" key="2">
    <source>
        <dbReference type="ARBA" id="ARBA00004906"/>
    </source>
</evidence>